<evidence type="ECO:0000313" key="6">
    <source>
        <dbReference type="Proteomes" id="UP001062223"/>
    </source>
</evidence>
<keyword evidence="2" id="KW-0238">DNA-binding</keyword>
<dbReference type="Gene3D" id="1.10.10.60">
    <property type="entry name" value="Homeodomain-like"/>
    <property type="match status" value="1"/>
</dbReference>
<dbReference type="SMART" id="SM00342">
    <property type="entry name" value="HTH_ARAC"/>
    <property type="match status" value="1"/>
</dbReference>
<name>A0A9Q9PBN7_9MICO</name>
<dbReference type="PANTHER" id="PTHR46796">
    <property type="entry name" value="HTH-TYPE TRANSCRIPTIONAL ACTIVATOR RHAS-RELATED"/>
    <property type="match status" value="1"/>
</dbReference>
<proteinExistence type="predicted"/>
<dbReference type="Proteomes" id="UP001062223">
    <property type="component" value="Chromosome"/>
</dbReference>
<dbReference type="SUPFAM" id="SSF46689">
    <property type="entry name" value="Homeodomain-like"/>
    <property type="match status" value="1"/>
</dbReference>
<dbReference type="Pfam" id="PF14525">
    <property type="entry name" value="AraC_binding_2"/>
    <property type="match status" value="1"/>
</dbReference>
<evidence type="ECO:0000256" key="1">
    <source>
        <dbReference type="ARBA" id="ARBA00023015"/>
    </source>
</evidence>
<keyword evidence="1" id="KW-0805">Transcription regulation</keyword>
<evidence type="ECO:0000256" key="2">
    <source>
        <dbReference type="ARBA" id="ARBA00023125"/>
    </source>
</evidence>
<evidence type="ECO:0000256" key="3">
    <source>
        <dbReference type="ARBA" id="ARBA00023163"/>
    </source>
</evidence>
<protein>
    <submittedName>
        <fullName evidence="5">Helix-turn-helix domain-containing protein</fullName>
    </submittedName>
</protein>
<reference evidence="5" key="1">
    <citation type="submission" date="2022-09" db="EMBL/GenBank/DDBJ databases">
        <title>Taxonomy of Curtobacterium flaccumfaciens.</title>
        <authorList>
            <person name="Osdaghi E."/>
            <person name="Taghavi S.M."/>
            <person name="Hamidizade M."/>
            <person name="Abachi H."/>
            <person name="Fazliarab A."/>
            <person name="Baeyen S."/>
            <person name="Portier P."/>
            <person name="Van Vaerenbergh J."/>
            <person name="Jacques M.-A."/>
        </authorList>
    </citation>
    <scope>NUCLEOTIDE SEQUENCE</scope>
    <source>
        <strain evidence="5">AGQB46</strain>
    </source>
</reference>
<sequence>MTGAATEMFASHRLAASTTVDEAAAVLSEVFLPVQVTPSEPVPGLRMHLNALTAGRITFGYMRFREAVRIHTAEPVNYHLDIPVQSHTTMRAARGPRFRGTEQTAGVFMPGRSVELDCSDWFAQVAIMITRSDLETELELLLDAPASTPLEFEPQFDLTTDGGRAVSQAVRLVDEGSRRTPGLLAHPLAVRSLEQVFLHSLLLGQPHNYSNALDMPRGGSGARSVSRAVELLRQDPARSWTVGELASAVSTSVRSLQEAFRRALDTTPMAYLRRLRLERAREDLIIAPSGSVTVSEVAARWGFLHVSRFAGSYAERFGELPSATLRHTKRP</sequence>
<keyword evidence="3" id="KW-0804">Transcription</keyword>
<gene>
    <name evidence="5" type="ORF">OE229_08680</name>
</gene>
<dbReference type="AlphaFoldDB" id="A0A9Q9PBN7"/>
<dbReference type="PROSITE" id="PS01124">
    <property type="entry name" value="HTH_ARAC_FAMILY_2"/>
    <property type="match status" value="1"/>
</dbReference>
<dbReference type="KEGG" id="cpoi:OE229_08680"/>
<evidence type="ECO:0000313" key="5">
    <source>
        <dbReference type="EMBL" id="UYC82518.1"/>
    </source>
</evidence>
<accession>A0A9Q9PBN7</accession>
<dbReference type="EMBL" id="CP106879">
    <property type="protein sequence ID" value="UYC82518.1"/>
    <property type="molecule type" value="Genomic_DNA"/>
</dbReference>
<dbReference type="GO" id="GO:0003700">
    <property type="term" value="F:DNA-binding transcription factor activity"/>
    <property type="evidence" value="ECO:0007669"/>
    <property type="project" value="InterPro"/>
</dbReference>
<dbReference type="PANTHER" id="PTHR46796:SF12">
    <property type="entry name" value="HTH-TYPE DNA-BINDING TRANSCRIPTIONAL ACTIVATOR EUTR"/>
    <property type="match status" value="1"/>
</dbReference>
<dbReference type="InterPro" id="IPR018060">
    <property type="entry name" value="HTH_AraC"/>
</dbReference>
<dbReference type="GO" id="GO:0043565">
    <property type="term" value="F:sequence-specific DNA binding"/>
    <property type="evidence" value="ECO:0007669"/>
    <property type="project" value="InterPro"/>
</dbReference>
<organism evidence="5 6">
    <name type="scientific">Curtobacterium poinsettiae</name>
    <dbReference type="NCBI Taxonomy" id="159612"/>
    <lineage>
        <taxon>Bacteria</taxon>
        <taxon>Bacillati</taxon>
        <taxon>Actinomycetota</taxon>
        <taxon>Actinomycetes</taxon>
        <taxon>Micrococcales</taxon>
        <taxon>Microbacteriaceae</taxon>
        <taxon>Curtobacterium</taxon>
    </lineage>
</organism>
<dbReference type="InterPro" id="IPR018062">
    <property type="entry name" value="HTH_AraC-typ_CS"/>
</dbReference>
<dbReference type="Pfam" id="PF12833">
    <property type="entry name" value="HTH_18"/>
    <property type="match status" value="1"/>
</dbReference>
<dbReference type="InterPro" id="IPR035418">
    <property type="entry name" value="AraC-bd_2"/>
</dbReference>
<dbReference type="InterPro" id="IPR050204">
    <property type="entry name" value="AraC_XylS_family_regulators"/>
</dbReference>
<dbReference type="InterPro" id="IPR009057">
    <property type="entry name" value="Homeodomain-like_sf"/>
</dbReference>
<dbReference type="RefSeq" id="WP_259581190.1">
    <property type="nucleotide sequence ID" value="NZ_CP106879.1"/>
</dbReference>
<evidence type="ECO:0000259" key="4">
    <source>
        <dbReference type="PROSITE" id="PS01124"/>
    </source>
</evidence>
<feature type="domain" description="HTH araC/xylS-type" evidence="4">
    <location>
        <begin position="226"/>
        <end position="327"/>
    </location>
</feature>
<dbReference type="PROSITE" id="PS00041">
    <property type="entry name" value="HTH_ARAC_FAMILY_1"/>
    <property type="match status" value="1"/>
</dbReference>